<feature type="domain" description="PHD-type" evidence="9">
    <location>
        <begin position="597"/>
        <end position="649"/>
    </location>
</feature>
<feature type="domain" description="Bromo" evidence="8">
    <location>
        <begin position="733"/>
        <end position="803"/>
    </location>
</feature>
<feature type="compositionally biased region" description="Basic and acidic residues" evidence="7">
    <location>
        <begin position="464"/>
        <end position="478"/>
    </location>
</feature>
<evidence type="ECO:0000313" key="10">
    <source>
        <dbReference type="EMBL" id="CAF0993240.1"/>
    </source>
</evidence>
<dbReference type="AlphaFoldDB" id="A0A814G9C7"/>
<keyword evidence="2 6" id="KW-0863">Zinc-finger</keyword>
<dbReference type="InterPro" id="IPR019787">
    <property type="entry name" value="Znf_PHD-finger"/>
</dbReference>
<evidence type="ECO:0000313" key="11">
    <source>
        <dbReference type="Proteomes" id="UP000663852"/>
    </source>
</evidence>
<dbReference type="InterPro" id="IPR011011">
    <property type="entry name" value="Znf_FYVE_PHD"/>
</dbReference>
<feature type="domain" description="PHD-type" evidence="9">
    <location>
        <begin position="656"/>
        <end position="707"/>
    </location>
</feature>
<dbReference type="InterPro" id="IPR038028">
    <property type="entry name" value="BPTF"/>
</dbReference>
<evidence type="ECO:0000256" key="7">
    <source>
        <dbReference type="SAM" id="MobiDB-lite"/>
    </source>
</evidence>
<evidence type="ECO:0000256" key="3">
    <source>
        <dbReference type="ARBA" id="ARBA00022833"/>
    </source>
</evidence>
<dbReference type="Gene3D" id="3.30.40.10">
    <property type="entry name" value="Zinc/RING finger domain, C3HC4 (zinc finger)"/>
    <property type="match status" value="2"/>
</dbReference>
<dbReference type="SMART" id="SM00297">
    <property type="entry name" value="BROMO"/>
    <property type="match status" value="1"/>
</dbReference>
<dbReference type="Proteomes" id="UP000663852">
    <property type="component" value="Unassembled WGS sequence"/>
</dbReference>
<name>A0A814G9C7_ADIRI</name>
<feature type="region of interest" description="Disordered" evidence="7">
    <location>
        <begin position="161"/>
        <end position="182"/>
    </location>
</feature>
<evidence type="ECO:0000256" key="6">
    <source>
        <dbReference type="PROSITE-ProRule" id="PRU00146"/>
    </source>
</evidence>
<feature type="compositionally biased region" description="Basic and acidic residues" evidence="7">
    <location>
        <begin position="298"/>
        <end position="307"/>
    </location>
</feature>
<evidence type="ECO:0000259" key="8">
    <source>
        <dbReference type="PROSITE" id="PS50014"/>
    </source>
</evidence>
<evidence type="ECO:0000256" key="1">
    <source>
        <dbReference type="ARBA" id="ARBA00022723"/>
    </source>
</evidence>
<organism evidence="10 11">
    <name type="scientific">Adineta ricciae</name>
    <name type="common">Rotifer</name>
    <dbReference type="NCBI Taxonomy" id="249248"/>
    <lineage>
        <taxon>Eukaryota</taxon>
        <taxon>Metazoa</taxon>
        <taxon>Spiralia</taxon>
        <taxon>Gnathifera</taxon>
        <taxon>Rotifera</taxon>
        <taxon>Eurotatoria</taxon>
        <taxon>Bdelloidea</taxon>
        <taxon>Adinetida</taxon>
        <taxon>Adinetidae</taxon>
        <taxon>Adineta</taxon>
    </lineage>
</organism>
<dbReference type="SMART" id="SM00249">
    <property type="entry name" value="PHD"/>
    <property type="match status" value="2"/>
</dbReference>
<accession>A0A814G9C7</accession>
<feature type="region of interest" description="Disordered" evidence="7">
    <location>
        <begin position="321"/>
        <end position="362"/>
    </location>
</feature>
<feature type="compositionally biased region" description="Polar residues" evidence="7">
    <location>
        <begin position="272"/>
        <end position="289"/>
    </location>
</feature>
<protein>
    <submittedName>
        <fullName evidence="10">Uncharacterized protein</fullName>
    </submittedName>
</protein>
<dbReference type="EMBL" id="CAJNOJ010000059">
    <property type="protein sequence ID" value="CAF0993240.1"/>
    <property type="molecule type" value="Genomic_DNA"/>
</dbReference>
<dbReference type="SUPFAM" id="SSF47370">
    <property type="entry name" value="Bromodomain"/>
    <property type="match status" value="1"/>
</dbReference>
<dbReference type="Pfam" id="PF00628">
    <property type="entry name" value="PHD"/>
    <property type="match status" value="2"/>
</dbReference>
<dbReference type="PROSITE" id="PS50016">
    <property type="entry name" value="ZF_PHD_2"/>
    <property type="match status" value="2"/>
</dbReference>
<dbReference type="InterPro" id="IPR001487">
    <property type="entry name" value="Bromodomain"/>
</dbReference>
<dbReference type="PANTHER" id="PTHR45975:SF2">
    <property type="entry name" value="NUCLEOSOME-REMODELING FACTOR SUBUNIT BPTF"/>
    <property type="match status" value="1"/>
</dbReference>
<dbReference type="PROSITE" id="PS50014">
    <property type="entry name" value="BROMODOMAIN_2"/>
    <property type="match status" value="1"/>
</dbReference>
<dbReference type="GO" id="GO:0016589">
    <property type="term" value="C:NURF complex"/>
    <property type="evidence" value="ECO:0007669"/>
    <property type="project" value="InterPro"/>
</dbReference>
<dbReference type="GO" id="GO:0000978">
    <property type="term" value="F:RNA polymerase II cis-regulatory region sequence-specific DNA binding"/>
    <property type="evidence" value="ECO:0007669"/>
    <property type="project" value="TreeGrafter"/>
</dbReference>
<keyword evidence="3" id="KW-0862">Zinc</keyword>
<sequence length="826" mass="93722">MNPRIIEKTTIINDSLSTTQPAKPYIIRIPHIQTKSSLTSEGGKVVIVKTAPTSTTPNPSITLQTTPQQPNRSFSVVKLADGQIVLVPNNTQSQPQPQQPQQQQQQQPRPQLILNNENGISRIIKASSTSPPNPTGIISTIKRVTKEQNTSRVSTIQITNLTSPSNNFKSSPTQSLTTSPQERRLRPIAPAPVFSTSTANDLLNSLLAQQQQLNAVVSAENLLRFDPTESVLLGGGDDALPLISETVTLDSNGSSLANNNNNNKRKIETSLPVQHQTSLPVVSSPSIQQKPKPIRKTTPPDEKTTTKARLENKATSIIKDSRKKMTPKQTVPAPVVTSETRIQKTPVKRPAPTAPPPKIDPEEGIRMKICETILRSLIGRIEREQNQESIKTRLEKHSTTIPKSEHRQIILTRLLNERVDILRQEFIKNRSERKTALVKEQFQIQRLKQQQQIILKQQQQASHMKHESIISDDEHNKDLQPPTKKVKKINGNEIKHKRQTIPKSSEHGIKSTISKRMRPLSSTKSSEDEQTPPAKKARRQRNHIHEQSDVFDNDENFLTSRKSSSTSSKLKPQLFTTFHNSIQRKGNKLSSDFKPENIDCSCKRNNDTQEKFFIQCELCSRWLHGKCVGLTARLAEKMNEFICEDCAILTQRAKERLYCICQRPYDDSRFYIGCDVCADWLHGSCVNITPEDAEKFEVYVCPRCSTEKKQEFLNKPITGETRKKLLDLIDQLLAHQMSWPFQKPVDVKDVPNYYKIIKDPMDLTTLKTKVLSNKFKTICDFIRDVNKIFNNCRQFNAIDSTFSQCANVVDNFFRQLLENLMVKEQN</sequence>
<feature type="region of interest" description="Disordered" evidence="7">
    <location>
        <begin position="456"/>
        <end position="565"/>
    </location>
</feature>
<evidence type="ECO:0000256" key="4">
    <source>
        <dbReference type="ARBA" id="ARBA00023117"/>
    </source>
</evidence>
<dbReference type="InterPro" id="IPR036427">
    <property type="entry name" value="Bromodomain-like_sf"/>
</dbReference>
<feature type="compositionally biased region" description="Low complexity" evidence="7">
    <location>
        <begin position="92"/>
        <end position="109"/>
    </location>
</feature>
<dbReference type="OrthoDB" id="784962at2759"/>
<dbReference type="PANTHER" id="PTHR45975">
    <property type="entry name" value="NUCLEOSOME-REMODELING FACTOR SUBUNIT BPTF"/>
    <property type="match status" value="1"/>
</dbReference>
<keyword evidence="4 5" id="KW-0103">Bromodomain</keyword>
<reference evidence="10" key="1">
    <citation type="submission" date="2021-02" db="EMBL/GenBank/DDBJ databases">
        <authorList>
            <person name="Nowell W R."/>
        </authorList>
    </citation>
    <scope>NUCLEOTIDE SEQUENCE</scope>
</reference>
<dbReference type="PRINTS" id="PR00503">
    <property type="entry name" value="BROMODOMAIN"/>
</dbReference>
<feature type="compositionally biased region" description="Low complexity" evidence="7">
    <location>
        <begin position="170"/>
        <end position="180"/>
    </location>
</feature>
<dbReference type="InterPro" id="IPR001965">
    <property type="entry name" value="Znf_PHD"/>
</dbReference>
<dbReference type="Gene3D" id="1.20.920.10">
    <property type="entry name" value="Bromodomain-like"/>
    <property type="match status" value="1"/>
</dbReference>
<keyword evidence="1" id="KW-0479">Metal-binding</keyword>
<dbReference type="GO" id="GO:0006357">
    <property type="term" value="P:regulation of transcription by RNA polymerase II"/>
    <property type="evidence" value="ECO:0007669"/>
    <property type="project" value="InterPro"/>
</dbReference>
<dbReference type="SUPFAM" id="SSF57903">
    <property type="entry name" value="FYVE/PHD zinc finger"/>
    <property type="match status" value="2"/>
</dbReference>
<evidence type="ECO:0000256" key="5">
    <source>
        <dbReference type="PROSITE-ProRule" id="PRU00035"/>
    </source>
</evidence>
<dbReference type="InterPro" id="IPR013083">
    <property type="entry name" value="Znf_RING/FYVE/PHD"/>
</dbReference>
<dbReference type="Pfam" id="PF00439">
    <property type="entry name" value="Bromodomain"/>
    <property type="match status" value="1"/>
</dbReference>
<comment type="caution">
    <text evidence="10">The sequence shown here is derived from an EMBL/GenBank/DDBJ whole genome shotgun (WGS) entry which is preliminary data.</text>
</comment>
<proteinExistence type="predicted"/>
<gene>
    <name evidence="10" type="ORF">EDS130_LOCUS14502</name>
</gene>
<dbReference type="CDD" id="cd15560">
    <property type="entry name" value="PHD2_3_BPTF"/>
    <property type="match status" value="1"/>
</dbReference>
<dbReference type="GO" id="GO:0008270">
    <property type="term" value="F:zinc ion binding"/>
    <property type="evidence" value="ECO:0007669"/>
    <property type="project" value="UniProtKB-KW"/>
</dbReference>
<dbReference type="CDD" id="cd05509">
    <property type="entry name" value="Bromo_gcn5_like"/>
    <property type="match status" value="1"/>
</dbReference>
<evidence type="ECO:0000259" key="9">
    <source>
        <dbReference type="PROSITE" id="PS50016"/>
    </source>
</evidence>
<feature type="region of interest" description="Disordered" evidence="7">
    <location>
        <begin position="89"/>
        <end position="109"/>
    </location>
</feature>
<feature type="region of interest" description="Disordered" evidence="7">
    <location>
        <begin position="272"/>
        <end position="307"/>
    </location>
</feature>
<evidence type="ECO:0000256" key="2">
    <source>
        <dbReference type="ARBA" id="ARBA00022771"/>
    </source>
</evidence>